<keyword evidence="9" id="KW-1185">Reference proteome</keyword>
<dbReference type="PROSITE" id="PS51736">
    <property type="entry name" value="RECOMBINASES_3"/>
    <property type="match status" value="1"/>
</dbReference>
<evidence type="ECO:0000256" key="1">
    <source>
        <dbReference type="ARBA" id="ARBA00009913"/>
    </source>
</evidence>
<dbReference type="InterPro" id="IPR009057">
    <property type="entry name" value="Homeodomain-like_sf"/>
</dbReference>
<evidence type="ECO:0000256" key="2">
    <source>
        <dbReference type="ARBA" id="ARBA00022908"/>
    </source>
</evidence>
<dbReference type="Gene3D" id="1.10.10.60">
    <property type="entry name" value="Homeodomain-like"/>
    <property type="match status" value="1"/>
</dbReference>
<evidence type="ECO:0000259" key="7">
    <source>
        <dbReference type="PROSITE" id="PS51736"/>
    </source>
</evidence>
<dbReference type="Pfam" id="PF02796">
    <property type="entry name" value="HTH_7"/>
    <property type="match status" value="1"/>
</dbReference>
<dbReference type="CDD" id="cd03768">
    <property type="entry name" value="SR_ResInv"/>
    <property type="match status" value="1"/>
</dbReference>
<keyword evidence="4" id="KW-0233">DNA recombination</keyword>
<dbReference type="GO" id="GO:0015074">
    <property type="term" value="P:DNA integration"/>
    <property type="evidence" value="ECO:0007669"/>
    <property type="project" value="UniProtKB-KW"/>
</dbReference>
<feature type="domain" description="Resolvase/invertase-type recombinase catalytic" evidence="7">
    <location>
        <begin position="2"/>
        <end position="138"/>
    </location>
</feature>
<dbReference type="Pfam" id="PF00239">
    <property type="entry name" value="Resolvase"/>
    <property type="match status" value="1"/>
</dbReference>
<dbReference type="Proteomes" id="UP000403266">
    <property type="component" value="Unassembled WGS sequence"/>
</dbReference>
<dbReference type="GO" id="GO:0003677">
    <property type="term" value="F:DNA binding"/>
    <property type="evidence" value="ECO:0007669"/>
    <property type="project" value="UniProtKB-KW"/>
</dbReference>
<organism evidence="8 9">
    <name type="scientific">Microvirga tunisiensis</name>
    <dbReference type="NCBI Taxonomy" id="2108360"/>
    <lineage>
        <taxon>Bacteria</taxon>
        <taxon>Pseudomonadati</taxon>
        <taxon>Pseudomonadota</taxon>
        <taxon>Alphaproteobacteria</taxon>
        <taxon>Hyphomicrobiales</taxon>
        <taxon>Methylobacteriaceae</taxon>
        <taxon>Microvirga</taxon>
    </lineage>
</organism>
<dbReference type="Gene3D" id="3.40.50.1390">
    <property type="entry name" value="Resolvase, N-terminal catalytic domain"/>
    <property type="match status" value="1"/>
</dbReference>
<evidence type="ECO:0000313" key="8">
    <source>
        <dbReference type="EMBL" id="MPR30309.1"/>
    </source>
</evidence>
<sequence length="195" mass="21759">MAIIGYARVSSDDQSLEVQLAKLKEAGAERIFAEKKSGTTLDGRSEFQALMQFVRDGDEVICTRIDRCARSMADFQRIITEWKSKGVRFRAVDQAGVILDGSPTSDLFLNLLMAFSEFETRLRRERQLDGIAAKKAADRAKPKNERTYQGRPATIDPAMVRELRDQGLGASEISKRLGIGRASVYRLLGDQQLAT</sequence>
<comment type="similarity">
    <text evidence="1">Belongs to the site-specific recombinase resolvase family.</text>
</comment>
<gene>
    <name evidence="8" type="ORF">FS320_36035</name>
</gene>
<keyword evidence="2" id="KW-0229">DNA integration</keyword>
<evidence type="ECO:0000313" key="9">
    <source>
        <dbReference type="Proteomes" id="UP000403266"/>
    </source>
</evidence>
<evidence type="ECO:0000256" key="6">
    <source>
        <dbReference type="PROSITE-ProRule" id="PRU10137"/>
    </source>
</evidence>
<dbReference type="SMART" id="SM00857">
    <property type="entry name" value="Resolvase"/>
    <property type="match status" value="1"/>
</dbReference>
<keyword evidence="3" id="KW-0238">DNA-binding</keyword>
<dbReference type="SUPFAM" id="SSF53041">
    <property type="entry name" value="Resolvase-like"/>
    <property type="match status" value="1"/>
</dbReference>
<dbReference type="SUPFAM" id="SSF46689">
    <property type="entry name" value="Homeodomain-like"/>
    <property type="match status" value="1"/>
</dbReference>
<evidence type="ECO:0000256" key="3">
    <source>
        <dbReference type="ARBA" id="ARBA00023125"/>
    </source>
</evidence>
<dbReference type="InterPro" id="IPR036162">
    <property type="entry name" value="Resolvase-like_N_sf"/>
</dbReference>
<dbReference type="InterPro" id="IPR006120">
    <property type="entry name" value="Resolvase_HTH_dom"/>
</dbReference>
<dbReference type="InterPro" id="IPR006118">
    <property type="entry name" value="Recombinase_CS"/>
</dbReference>
<dbReference type="PANTHER" id="PTHR30461">
    <property type="entry name" value="DNA-INVERTASE FROM LAMBDOID PROPHAGE"/>
    <property type="match status" value="1"/>
</dbReference>
<comment type="caution">
    <text evidence="8">The sequence shown here is derived from an EMBL/GenBank/DDBJ whole genome shotgun (WGS) entry which is preliminary data.</text>
</comment>
<dbReference type="AlphaFoldDB" id="A0A5N7MV14"/>
<dbReference type="RefSeq" id="WP_152717158.1">
    <property type="nucleotide sequence ID" value="NZ_VOSJ01000371.1"/>
</dbReference>
<reference evidence="8 9" key="1">
    <citation type="journal article" date="2019" name="Syst. Appl. Microbiol.">
        <title>Microvirga tunisiensis sp. nov., a root nodule symbiotic bacterium isolated from Lupinus micranthus and L. luteus grown in Northern Tunisia.</title>
        <authorList>
            <person name="Msaddak A."/>
            <person name="Rejili M."/>
            <person name="Duran D."/>
            <person name="Mars M."/>
            <person name="Palacios J.M."/>
            <person name="Ruiz-Argueso T."/>
            <person name="Rey L."/>
            <person name="Imperial J."/>
        </authorList>
    </citation>
    <scope>NUCLEOTIDE SEQUENCE [LARGE SCALE GENOMIC DNA]</scope>
    <source>
        <strain evidence="8 9">Lmie10</strain>
    </source>
</reference>
<dbReference type="GO" id="GO:0000150">
    <property type="term" value="F:DNA strand exchange activity"/>
    <property type="evidence" value="ECO:0007669"/>
    <property type="project" value="InterPro"/>
</dbReference>
<accession>A0A5N7MV14</accession>
<protein>
    <submittedName>
        <fullName evidence="8">Recombinase family protein</fullName>
    </submittedName>
</protein>
<evidence type="ECO:0000256" key="5">
    <source>
        <dbReference type="PIRSR" id="PIRSR606118-50"/>
    </source>
</evidence>
<proteinExistence type="inferred from homology"/>
<name>A0A5N7MV14_9HYPH</name>
<feature type="active site" description="O-(5'-phospho-DNA)-serine intermediate" evidence="5 6">
    <location>
        <position position="10"/>
    </location>
</feature>
<dbReference type="PROSITE" id="PS00397">
    <property type="entry name" value="RECOMBINASES_1"/>
    <property type="match status" value="1"/>
</dbReference>
<dbReference type="PANTHER" id="PTHR30461:SF26">
    <property type="entry name" value="RESOLVASE HOMOLOG YNEB"/>
    <property type="match status" value="1"/>
</dbReference>
<dbReference type="InterPro" id="IPR006119">
    <property type="entry name" value="Resolv_N"/>
</dbReference>
<dbReference type="OrthoDB" id="9800103at2"/>
<dbReference type="InterPro" id="IPR050639">
    <property type="entry name" value="SSR_resolvase"/>
</dbReference>
<evidence type="ECO:0000256" key="4">
    <source>
        <dbReference type="ARBA" id="ARBA00023172"/>
    </source>
</evidence>
<dbReference type="EMBL" id="VOSK01000342">
    <property type="protein sequence ID" value="MPR30309.1"/>
    <property type="molecule type" value="Genomic_DNA"/>
</dbReference>